<keyword evidence="2" id="KW-0053">Apoptosis</keyword>
<comment type="similarity">
    <text evidence="1">Belongs to the peptidase C14B family.</text>
</comment>
<evidence type="ECO:0000259" key="6">
    <source>
        <dbReference type="Pfam" id="PF00656"/>
    </source>
</evidence>
<dbReference type="Pfam" id="PF00656">
    <property type="entry name" value="Peptidase_C14"/>
    <property type="match status" value="1"/>
</dbReference>
<feature type="region of interest" description="Disordered" evidence="4">
    <location>
        <begin position="75"/>
        <end position="102"/>
    </location>
</feature>
<dbReference type="InterPro" id="IPR029030">
    <property type="entry name" value="Caspase-like_dom_sf"/>
</dbReference>
<dbReference type="AlphaFoldDB" id="A0A2H3D8M4"/>
<dbReference type="GO" id="GO:0004197">
    <property type="term" value="F:cysteine-type endopeptidase activity"/>
    <property type="evidence" value="ECO:0007669"/>
    <property type="project" value="InterPro"/>
</dbReference>
<keyword evidence="3" id="KW-0378">Hydrolase</keyword>
<dbReference type="STRING" id="47427.A0A2H3D8M4"/>
<name>A0A2H3D8M4_ARMGA</name>
<dbReference type="GO" id="GO:0006915">
    <property type="term" value="P:apoptotic process"/>
    <property type="evidence" value="ECO:0007669"/>
    <property type="project" value="UniProtKB-KW"/>
</dbReference>
<feature type="chain" id="PRO_5013957659" description="Peptidase C14 caspase domain-containing protein" evidence="5">
    <location>
        <begin position="23"/>
        <end position="389"/>
    </location>
</feature>
<feature type="domain" description="Peptidase C14 caspase" evidence="6">
    <location>
        <begin position="117"/>
        <end position="288"/>
    </location>
</feature>
<dbReference type="Gene3D" id="3.40.50.12660">
    <property type="match status" value="1"/>
</dbReference>
<keyword evidence="3" id="KW-0788">Thiol protease</keyword>
<sequence>MTHTPAPHLTARFRSLLVLILCKNVADMNTPSRVPIALSNRDEHYHHRCYRSSGSSSHLHHSKPERYAYQVHSSCQDNSSSHSLPRPSTPPPIAEPMQPSQPSQYQCFAHSKCVGHKKALCIGINYQGQPCKLKGCINDAIRIRDFLINHWGYKSEDIVMLTDDSTDPCSLPTKENMLEGIRWLVKDAQPHDSLFFHYSGHGGQTEDLDGDEVDGYDEIIFPVDYKDAGEIIDDVNSKTSDLSFSYSPPGQEMHLIMVKPLPSGCRLTALFDCCHSGTALDLPYISTTTGGSEIGKIVYIRRERILSMRRHPCFAVGRSGNNGIPNLIPIGLPSAQFDSSSDIGPYLILLDSNPIFTTLSAKLKLPWHHLTTSLTRLPSGSRHISRYIE</sequence>
<dbReference type="Proteomes" id="UP000217790">
    <property type="component" value="Unassembled WGS sequence"/>
</dbReference>
<dbReference type="GO" id="GO:0006508">
    <property type="term" value="P:proteolysis"/>
    <property type="evidence" value="ECO:0007669"/>
    <property type="project" value="InterPro"/>
</dbReference>
<dbReference type="OrthoDB" id="3223806at2759"/>
<dbReference type="InParanoid" id="A0A2H3D8M4"/>
<dbReference type="GO" id="GO:0005737">
    <property type="term" value="C:cytoplasm"/>
    <property type="evidence" value="ECO:0007669"/>
    <property type="project" value="TreeGrafter"/>
</dbReference>
<evidence type="ECO:0000313" key="8">
    <source>
        <dbReference type="Proteomes" id="UP000217790"/>
    </source>
</evidence>
<dbReference type="InterPro" id="IPR050452">
    <property type="entry name" value="Metacaspase"/>
</dbReference>
<keyword evidence="5" id="KW-0732">Signal</keyword>
<evidence type="ECO:0000256" key="3">
    <source>
        <dbReference type="ARBA" id="ARBA00022807"/>
    </source>
</evidence>
<proteinExistence type="inferred from homology"/>
<dbReference type="EMBL" id="KZ293680">
    <property type="protein sequence ID" value="PBK87178.1"/>
    <property type="molecule type" value="Genomic_DNA"/>
</dbReference>
<dbReference type="PANTHER" id="PTHR48104:SF30">
    <property type="entry name" value="METACASPASE-1"/>
    <property type="match status" value="1"/>
</dbReference>
<feature type="signal peptide" evidence="5">
    <location>
        <begin position="1"/>
        <end position="22"/>
    </location>
</feature>
<evidence type="ECO:0000256" key="5">
    <source>
        <dbReference type="SAM" id="SignalP"/>
    </source>
</evidence>
<keyword evidence="8" id="KW-1185">Reference proteome</keyword>
<gene>
    <name evidence="7" type="ORF">ARMGADRAFT_1085950</name>
</gene>
<evidence type="ECO:0000313" key="7">
    <source>
        <dbReference type="EMBL" id="PBK87178.1"/>
    </source>
</evidence>
<dbReference type="InterPro" id="IPR011600">
    <property type="entry name" value="Pept_C14_caspase"/>
</dbReference>
<reference evidence="8" key="1">
    <citation type="journal article" date="2017" name="Nat. Ecol. Evol.">
        <title>Genome expansion and lineage-specific genetic innovations in the forest pathogenic fungi Armillaria.</title>
        <authorList>
            <person name="Sipos G."/>
            <person name="Prasanna A.N."/>
            <person name="Walter M.C."/>
            <person name="O'Connor E."/>
            <person name="Balint B."/>
            <person name="Krizsan K."/>
            <person name="Kiss B."/>
            <person name="Hess J."/>
            <person name="Varga T."/>
            <person name="Slot J."/>
            <person name="Riley R."/>
            <person name="Boka B."/>
            <person name="Rigling D."/>
            <person name="Barry K."/>
            <person name="Lee J."/>
            <person name="Mihaltcheva S."/>
            <person name="LaButti K."/>
            <person name="Lipzen A."/>
            <person name="Waldron R."/>
            <person name="Moloney N.M."/>
            <person name="Sperisen C."/>
            <person name="Kredics L."/>
            <person name="Vagvoelgyi C."/>
            <person name="Patrignani A."/>
            <person name="Fitzpatrick D."/>
            <person name="Nagy I."/>
            <person name="Doyle S."/>
            <person name="Anderson J.B."/>
            <person name="Grigoriev I.V."/>
            <person name="Gueldener U."/>
            <person name="Muensterkoetter M."/>
            <person name="Nagy L.G."/>
        </authorList>
    </citation>
    <scope>NUCLEOTIDE SEQUENCE [LARGE SCALE GENOMIC DNA]</scope>
    <source>
        <strain evidence="8">Ar21-2</strain>
    </source>
</reference>
<accession>A0A2H3D8M4</accession>
<evidence type="ECO:0000256" key="2">
    <source>
        <dbReference type="ARBA" id="ARBA00022703"/>
    </source>
</evidence>
<keyword evidence="3" id="KW-0645">Protease</keyword>
<evidence type="ECO:0000256" key="1">
    <source>
        <dbReference type="ARBA" id="ARBA00009005"/>
    </source>
</evidence>
<organism evidence="7 8">
    <name type="scientific">Armillaria gallica</name>
    <name type="common">Bulbous honey fungus</name>
    <name type="synonym">Armillaria bulbosa</name>
    <dbReference type="NCBI Taxonomy" id="47427"/>
    <lineage>
        <taxon>Eukaryota</taxon>
        <taxon>Fungi</taxon>
        <taxon>Dikarya</taxon>
        <taxon>Basidiomycota</taxon>
        <taxon>Agaricomycotina</taxon>
        <taxon>Agaricomycetes</taxon>
        <taxon>Agaricomycetidae</taxon>
        <taxon>Agaricales</taxon>
        <taxon>Marasmiineae</taxon>
        <taxon>Physalacriaceae</taxon>
        <taxon>Armillaria</taxon>
    </lineage>
</organism>
<evidence type="ECO:0000256" key="4">
    <source>
        <dbReference type="SAM" id="MobiDB-lite"/>
    </source>
</evidence>
<protein>
    <recommendedName>
        <fullName evidence="6">Peptidase C14 caspase domain-containing protein</fullName>
    </recommendedName>
</protein>
<dbReference type="SUPFAM" id="SSF52129">
    <property type="entry name" value="Caspase-like"/>
    <property type="match status" value="1"/>
</dbReference>
<dbReference type="PANTHER" id="PTHR48104">
    <property type="entry name" value="METACASPASE-4"/>
    <property type="match status" value="1"/>
</dbReference>